<evidence type="ECO:0000313" key="13">
    <source>
        <dbReference type="EMBL" id="KAB0386415.1"/>
    </source>
</evidence>
<evidence type="ECO:0000256" key="5">
    <source>
        <dbReference type="ARBA" id="ARBA00022692"/>
    </source>
</evidence>
<gene>
    <name evidence="13" type="ORF">FD755_001371</name>
</gene>
<feature type="domain" description="Amino acid transporter transmembrane" evidence="12">
    <location>
        <begin position="196"/>
        <end position="312"/>
    </location>
</feature>
<evidence type="ECO:0000256" key="10">
    <source>
        <dbReference type="SAM" id="MobiDB-lite"/>
    </source>
</evidence>
<sequence>MQTEGAHASPSLSNGVHTQRSPGAPYGLSVFNVIMPSREVAPLVWLSFFFLLTVALPASHSVHLPISLCIQTMLPAAISEFLSGDNSGSWYLDGDTPMIICVGMVFPLALPPKTGLLGYTRSLSFFFMLTFALVVIIKNAPPHDTNRWRNIPCSWIRRINMAKMKLNRHFSKEDIQMANKHMKRCSTSLIIREMQIKTTMSPSKKRMQDVTSTVIPLSFLTYFIPALFGYLTFYDNVASELLQGYSKYLQHDVVLMTVKLYILFSVLLMVPLIHFPARKALTMFSPNLPFSRIHNSSITLVLNIITVLLAIYCINVFDFCVPRTLFSLKMSREDFLSWKKLGMFVLLIFGILVGNFSLALIIFNWIKN</sequence>
<evidence type="ECO:0000256" key="7">
    <source>
        <dbReference type="ARBA" id="ARBA00022989"/>
    </source>
</evidence>
<name>A0A5J5N1H6_MUNRE</name>
<evidence type="ECO:0000256" key="9">
    <source>
        <dbReference type="ARBA" id="ARBA00023157"/>
    </source>
</evidence>
<feature type="transmembrane region" description="Helical" evidence="11">
    <location>
        <begin position="253"/>
        <end position="277"/>
    </location>
</feature>
<keyword evidence="4" id="KW-1003">Cell membrane</keyword>
<evidence type="ECO:0000256" key="1">
    <source>
        <dbReference type="ARBA" id="ARBA00004651"/>
    </source>
</evidence>
<comment type="subcellular location">
    <subcellularLocation>
        <location evidence="1">Cell membrane</location>
        <topology evidence="1">Multi-pass membrane protein</topology>
    </subcellularLocation>
</comment>
<evidence type="ECO:0000259" key="12">
    <source>
        <dbReference type="Pfam" id="PF01490"/>
    </source>
</evidence>
<dbReference type="PANTHER" id="PTHR22950:SF366">
    <property type="entry name" value="SODIUM-COUPLED NEUTRAL AMINO ACID TRANSPORTER 6-RELATED"/>
    <property type="match status" value="1"/>
</dbReference>
<keyword evidence="7 11" id="KW-1133">Transmembrane helix</keyword>
<keyword evidence="6" id="KW-0029">Amino-acid transport</keyword>
<keyword evidence="5 11" id="KW-0812">Transmembrane</keyword>
<keyword evidence="8 11" id="KW-0472">Membrane</keyword>
<evidence type="ECO:0000256" key="6">
    <source>
        <dbReference type="ARBA" id="ARBA00022970"/>
    </source>
</evidence>
<dbReference type="EMBL" id="VCEB01000001">
    <property type="protein sequence ID" value="KAB0386415.1"/>
    <property type="molecule type" value="Genomic_DNA"/>
</dbReference>
<keyword evidence="9" id="KW-1015">Disulfide bond</keyword>
<evidence type="ECO:0000256" key="8">
    <source>
        <dbReference type="ARBA" id="ARBA00023136"/>
    </source>
</evidence>
<dbReference type="Proteomes" id="UP000326062">
    <property type="component" value="Chromosome 1"/>
</dbReference>
<feature type="transmembrane region" description="Helical" evidence="11">
    <location>
        <begin position="298"/>
        <end position="321"/>
    </location>
</feature>
<dbReference type="Pfam" id="PF01490">
    <property type="entry name" value="Aa_trans"/>
    <property type="match status" value="1"/>
</dbReference>
<evidence type="ECO:0000313" key="14">
    <source>
        <dbReference type="Proteomes" id="UP000326062"/>
    </source>
</evidence>
<feature type="transmembrane region" description="Helical" evidence="11">
    <location>
        <begin position="210"/>
        <end position="233"/>
    </location>
</feature>
<protein>
    <recommendedName>
        <fullName evidence="12">Amino acid transporter transmembrane domain-containing protein</fullName>
    </recommendedName>
</protein>
<dbReference type="GO" id="GO:0015186">
    <property type="term" value="F:L-glutamine transmembrane transporter activity"/>
    <property type="evidence" value="ECO:0007669"/>
    <property type="project" value="TreeGrafter"/>
</dbReference>
<dbReference type="PANTHER" id="PTHR22950">
    <property type="entry name" value="AMINO ACID TRANSPORTER"/>
    <property type="match status" value="1"/>
</dbReference>
<feature type="compositionally biased region" description="Polar residues" evidence="10">
    <location>
        <begin position="10"/>
        <end position="20"/>
    </location>
</feature>
<comment type="caution">
    <text evidence="13">The sequence shown here is derived from an EMBL/GenBank/DDBJ whole genome shotgun (WGS) entry which is preliminary data.</text>
</comment>
<evidence type="ECO:0000256" key="2">
    <source>
        <dbReference type="ARBA" id="ARBA00008066"/>
    </source>
</evidence>
<organism evidence="13 14">
    <name type="scientific">Muntiacus reevesi</name>
    <name type="common">Reeves' muntjac</name>
    <name type="synonym">Cervus reevesi</name>
    <dbReference type="NCBI Taxonomy" id="9886"/>
    <lineage>
        <taxon>Eukaryota</taxon>
        <taxon>Metazoa</taxon>
        <taxon>Chordata</taxon>
        <taxon>Craniata</taxon>
        <taxon>Vertebrata</taxon>
        <taxon>Euteleostomi</taxon>
        <taxon>Mammalia</taxon>
        <taxon>Eutheria</taxon>
        <taxon>Laurasiatheria</taxon>
        <taxon>Artiodactyla</taxon>
        <taxon>Ruminantia</taxon>
        <taxon>Pecora</taxon>
        <taxon>Cervidae</taxon>
        <taxon>Muntiacinae</taxon>
        <taxon>Muntiacus</taxon>
    </lineage>
</organism>
<feature type="transmembrane region" description="Helical" evidence="11">
    <location>
        <begin position="40"/>
        <end position="58"/>
    </location>
</feature>
<evidence type="ECO:0000256" key="4">
    <source>
        <dbReference type="ARBA" id="ARBA00022475"/>
    </source>
</evidence>
<evidence type="ECO:0000256" key="3">
    <source>
        <dbReference type="ARBA" id="ARBA00022448"/>
    </source>
</evidence>
<feature type="transmembrane region" description="Helical" evidence="11">
    <location>
        <begin position="341"/>
        <end position="366"/>
    </location>
</feature>
<reference evidence="13 14" key="1">
    <citation type="submission" date="2019-06" db="EMBL/GenBank/DDBJ databases">
        <title>Discovery of a novel chromosome fission-fusion reversal in muntjac.</title>
        <authorList>
            <person name="Mudd A.B."/>
            <person name="Bredeson J.V."/>
            <person name="Baum R."/>
            <person name="Hockemeyer D."/>
            <person name="Rokhsar D.S."/>
        </authorList>
    </citation>
    <scope>NUCLEOTIDE SEQUENCE [LARGE SCALE GENOMIC DNA]</scope>
    <source>
        <strain evidence="13">UCam_UCB_Mr</strain>
        <tissue evidence="13">Fibroblast cell line</tissue>
    </source>
</reference>
<dbReference type="InterPro" id="IPR013057">
    <property type="entry name" value="AA_transpt_TM"/>
</dbReference>
<feature type="transmembrane region" description="Helical" evidence="11">
    <location>
        <begin position="116"/>
        <end position="137"/>
    </location>
</feature>
<comment type="similarity">
    <text evidence="2">Belongs to the amino acid/polyamine transporter 2 family.</text>
</comment>
<proteinExistence type="inferred from homology"/>
<evidence type="ECO:0000256" key="11">
    <source>
        <dbReference type="SAM" id="Phobius"/>
    </source>
</evidence>
<dbReference type="AlphaFoldDB" id="A0A5J5N1H6"/>
<accession>A0A5J5N1H6</accession>
<dbReference type="GO" id="GO:0005886">
    <property type="term" value="C:plasma membrane"/>
    <property type="evidence" value="ECO:0007669"/>
    <property type="project" value="UniProtKB-SubCell"/>
</dbReference>
<keyword evidence="3" id="KW-0813">Transport</keyword>
<keyword evidence="14" id="KW-1185">Reference proteome</keyword>
<feature type="region of interest" description="Disordered" evidence="10">
    <location>
        <begin position="1"/>
        <end position="20"/>
    </location>
</feature>